<keyword evidence="4 11" id="KW-1003">Cell membrane</keyword>
<keyword evidence="7 11" id="KW-0831">Ubiquinone biosynthesis</keyword>
<comment type="cofactor">
    <cofactor evidence="1 11">
        <name>Mg(2+)</name>
        <dbReference type="ChEBI" id="CHEBI:18420"/>
    </cofactor>
</comment>
<evidence type="ECO:0000256" key="11">
    <source>
        <dbReference type="HAMAP-Rule" id="MF_01635"/>
    </source>
</evidence>
<feature type="transmembrane region" description="Helical" evidence="11">
    <location>
        <begin position="12"/>
        <end position="32"/>
    </location>
</feature>
<dbReference type="HAMAP" id="MF_01635">
    <property type="entry name" value="UbiA"/>
    <property type="match status" value="1"/>
</dbReference>
<evidence type="ECO:0000256" key="8">
    <source>
        <dbReference type="ARBA" id="ARBA00022692"/>
    </source>
</evidence>
<keyword evidence="5 11" id="KW-0997">Cell inner membrane</keyword>
<dbReference type="GO" id="GO:0006744">
    <property type="term" value="P:ubiquinone biosynthetic process"/>
    <property type="evidence" value="ECO:0007669"/>
    <property type="project" value="UniProtKB-UniRule"/>
</dbReference>
<dbReference type="Gene3D" id="1.10.357.140">
    <property type="entry name" value="UbiA prenyltransferase"/>
    <property type="match status" value="1"/>
</dbReference>
<evidence type="ECO:0000256" key="5">
    <source>
        <dbReference type="ARBA" id="ARBA00022519"/>
    </source>
</evidence>
<dbReference type="EMBL" id="PQSP01000002">
    <property type="protein sequence ID" value="RUS67318.1"/>
    <property type="molecule type" value="Genomic_DNA"/>
</dbReference>
<evidence type="ECO:0000256" key="2">
    <source>
        <dbReference type="ARBA" id="ARBA00004141"/>
    </source>
</evidence>
<evidence type="ECO:0000256" key="10">
    <source>
        <dbReference type="ARBA" id="ARBA00023136"/>
    </source>
</evidence>
<dbReference type="UniPathway" id="UPA00232"/>
<dbReference type="Gene3D" id="1.20.120.1780">
    <property type="entry name" value="UbiA prenyltransferase"/>
    <property type="match status" value="1"/>
</dbReference>
<dbReference type="InterPro" id="IPR006370">
    <property type="entry name" value="HB_polyprenyltransferase-like"/>
</dbReference>
<accession>A0A433SF03</accession>
<dbReference type="GO" id="GO:0005886">
    <property type="term" value="C:plasma membrane"/>
    <property type="evidence" value="ECO:0007669"/>
    <property type="project" value="UniProtKB-SubCell"/>
</dbReference>
<dbReference type="Pfam" id="PF01040">
    <property type="entry name" value="UbiA"/>
    <property type="match status" value="1"/>
</dbReference>
<gene>
    <name evidence="12" type="primary">ubiA_2</name>
    <name evidence="11" type="synonym">ubiA</name>
    <name evidence="12" type="ORF">CUZ56_01262</name>
</gene>
<dbReference type="InterPro" id="IPR000537">
    <property type="entry name" value="UbiA_prenyltransferase"/>
</dbReference>
<feature type="transmembrane region" description="Helical" evidence="11">
    <location>
        <begin position="211"/>
        <end position="232"/>
    </location>
</feature>
<keyword evidence="10 11" id="KW-0472">Membrane</keyword>
<evidence type="ECO:0000256" key="3">
    <source>
        <dbReference type="ARBA" id="ARBA00005985"/>
    </source>
</evidence>
<keyword evidence="11" id="KW-0460">Magnesium</keyword>
<comment type="catalytic activity">
    <reaction evidence="11">
        <text>all-trans-octaprenyl diphosphate + 4-hydroxybenzoate = 4-hydroxy-3-(all-trans-octaprenyl)benzoate + diphosphate</text>
        <dbReference type="Rhea" id="RHEA:27782"/>
        <dbReference type="ChEBI" id="CHEBI:1617"/>
        <dbReference type="ChEBI" id="CHEBI:17879"/>
        <dbReference type="ChEBI" id="CHEBI:33019"/>
        <dbReference type="ChEBI" id="CHEBI:57711"/>
        <dbReference type="EC" id="2.5.1.39"/>
    </reaction>
</comment>
<reference evidence="12 13" key="1">
    <citation type="submission" date="2018-01" db="EMBL/GenBank/DDBJ databases">
        <title>Saezia sanguinis gen. nov., sp. nov., in the order Burkholderiales isolated from human blood.</title>
        <authorList>
            <person name="Medina-Pascual M.J."/>
            <person name="Valdezate S."/>
            <person name="Monzon S."/>
            <person name="Cuesta I."/>
            <person name="Carrasco G."/>
            <person name="Villalon P."/>
            <person name="Saez-Nieto J.A."/>
        </authorList>
    </citation>
    <scope>NUCLEOTIDE SEQUENCE [LARGE SCALE GENOMIC DNA]</scope>
    <source>
        <strain evidence="12 13">CNM695-12</strain>
    </source>
</reference>
<keyword evidence="13" id="KW-1185">Reference proteome</keyword>
<protein>
    <recommendedName>
        <fullName evidence="11">4-hydroxybenzoate octaprenyltransferase</fullName>
        <ecNumber evidence="11">2.5.1.39</ecNumber>
    </recommendedName>
    <alternativeName>
        <fullName evidence="11">4-HB polyprenyltransferase</fullName>
    </alternativeName>
</protein>
<dbReference type="InterPro" id="IPR030470">
    <property type="entry name" value="UbiA_prenylTrfase_CS"/>
</dbReference>
<feature type="transmembrane region" description="Helical" evidence="11">
    <location>
        <begin position="108"/>
        <end position="127"/>
    </location>
</feature>
<name>A0A433SF03_9BURK</name>
<feature type="transmembrane region" description="Helical" evidence="11">
    <location>
        <begin position="136"/>
        <end position="156"/>
    </location>
</feature>
<dbReference type="FunFam" id="1.20.120.1780:FF:000001">
    <property type="entry name" value="4-hydroxybenzoate octaprenyltransferase"/>
    <property type="match status" value="1"/>
</dbReference>
<evidence type="ECO:0000256" key="6">
    <source>
        <dbReference type="ARBA" id="ARBA00022679"/>
    </source>
</evidence>
<keyword evidence="6 11" id="KW-0808">Transferase</keyword>
<dbReference type="CDD" id="cd13959">
    <property type="entry name" value="PT_UbiA_COQ2"/>
    <property type="match status" value="1"/>
</dbReference>
<dbReference type="InterPro" id="IPR039653">
    <property type="entry name" value="Prenyltransferase"/>
</dbReference>
<keyword evidence="9 11" id="KW-1133">Transmembrane helix</keyword>
<organism evidence="12 13">
    <name type="scientific">Saezia sanguinis</name>
    <dbReference type="NCBI Taxonomy" id="1965230"/>
    <lineage>
        <taxon>Bacteria</taxon>
        <taxon>Pseudomonadati</taxon>
        <taxon>Pseudomonadota</taxon>
        <taxon>Betaproteobacteria</taxon>
        <taxon>Burkholderiales</taxon>
        <taxon>Saeziaceae</taxon>
        <taxon>Saezia</taxon>
    </lineage>
</organism>
<dbReference type="GO" id="GO:0008412">
    <property type="term" value="F:4-hydroxybenzoate polyprenyltransferase activity"/>
    <property type="evidence" value="ECO:0007669"/>
    <property type="project" value="UniProtKB-UniRule"/>
</dbReference>
<keyword evidence="8 11" id="KW-0812">Transmembrane</keyword>
<feature type="transmembrane region" description="Helical" evidence="11">
    <location>
        <begin position="238"/>
        <end position="255"/>
    </location>
</feature>
<evidence type="ECO:0000313" key="12">
    <source>
        <dbReference type="EMBL" id="RUS67318.1"/>
    </source>
</evidence>
<dbReference type="PROSITE" id="PS00943">
    <property type="entry name" value="UBIA"/>
    <property type="match status" value="1"/>
</dbReference>
<comment type="caution">
    <text evidence="12">The sequence shown here is derived from an EMBL/GenBank/DDBJ whole genome shotgun (WGS) entry which is preliminary data.</text>
</comment>
<dbReference type="InterPro" id="IPR044878">
    <property type="entry name" value="UbiA_sf"/>
</dbReference>
<evidence type="ECO:0000313" key="13">
    <source>
        <dbReference type="Proteomes" id="UP000286947"/>
    </source>
</evidence>
<dbReference type="PANTHER" id="PTHR11048:SF28">
    <property type="entry name" value="4-HYDROXYBENZOATE POLYPRENYLTRANSFERASE, MITOCHONDRIAL"/>
    <property type="match status" value="1"/>
</dbReference>
<comment type="subcellular location">
    <subcellularLocation>
        <location evidence="11">Cell inner membrane</location>
        <topology evidence="11">Multi-pass membrane protein</topology>
    </subcellularLocation>
    <subcellularLocation>
        <location evidence="2">Membrane</location>
        <topology evidence="2">Multi-pass membrane protein</topology>
    </subcellularLocation>
</comment>
<dbReference type="AlphaFoldDB" id="A0A433SF03"/>
<evidence type="ECO:0000256" key="9">
    <source>
        <dbReference type="ARBA" id="ARBA00022989"/>
    </source>
</evidence>
<dbReference type="Proteomes" id="UP000286947">
    <property type="component" value="Unassembled WGS sequence"/>
</dbReference>
<feature type="transmembrane region" description="Helical" evidence="11">
    <location>
        <begin position="168"/>
        <end position="190"/>
    </location>
</feature>
<evidence type="ECO:0000256" key="7">
    <source>
        <dbReference type="ARBA" id="ARBA00022688"/>
    </source>
</evidence>
<sequence>MKWHAYFRLMRWNSPATGLLLWPTMSALWLAAHGFPGWHLVIVFALGSALMHFAGCCVNDTADREFDLHVKRTHDRPVTTGELTPRQALTCGAVLTLIAFALVLTTNLATIAASVFGALITLFYPFAKRFISVPQAVLGVAFSFGIPMAFTAVLGGPWHAVVTGPGMGYAWLLLFGNFFWVIAYDTEYAMVDRDDDLKIGIKTSAITFGRCDVFIVMLCYGLFLSIWSYVGIRLHVHWFYWLGMAAAGAQAIWYYTLIKDRTREGCLKAFNNNQWLGFSIFAGLLIGGIIPPGV</sequence>
<feature type="transmembrane region" description="Helical" evidence="11">
    <location>
        <begin position="275"/>
        <end position="293"/>
    </location>
</feature>
<evidence type="ECO:0000256" key="1">
    <source>
        <dbReference type="ARBA" id="ARBA00001946"/>
    </source>
</evidence>
<evidence type="ECO:0000256" key="4">
    <source>
        <dbReference type="ARBA" id="ARBA00022475"/>
    </source>
</evidence>
<dbReference type="PANTHER" id="PTHR11048">
    <property type="entry name" value="PRENYLTRANSFERASES"/>
    <property type="match status" value="1"/>
</dbReference>
<dbReference type="EC" id="2.5.1.39" evidence="11"/>
<comment type="function">
    <text evidence="11">Catalyzes the prenylation of para-hydroxybenzoate (PHB) with an all-trans polyprenyl group. Mediates the second step in the final reaction sequence of ubiquinone-8 (UQ-8) biosynthesis, which is the condensation of the polyisoprenoid side chain with PHB, generating the first membrane-bound Q intermediate 3-octaprenyl-4-hydroxybenzoate.</text>
</comment>
<proteinExistence type="inferred from homology"/>
<comment type="pathway">
    <text evidence="11">Cofactor biosynthesis; ubiquinone biosynthesis.</text>
</comment>
<comment type="similarity">
    <text evidence="3 11">Belongs to the UbiA prenyltransferase family.</text>
</comment>